<feature type="domain" description="Zinc-ribbon" evidence="4">
    <location>
        <begin position="5"/>
        <end position="22"/>
    </location>
</feature>
<feature type="transmembrane region" description="Helical" evidence="3">
    <location>
        <begin position="144"/>
        <end position="161"/>
    </location>
</feature>
<evidence type="ECO:0000313" key="5">
    <source>
        <dbReference type="EMBL" id="MBE6501251.1"/>
    </source>
</evidence>
<keyword evidence="3" id="KW-0472">Membrane</keyword>
<dbReference type="AlphaFoldDB" id="A0A8T3V4M8"/>
<feature type="transmembrane region" description="Helical" evidence="3">
    <location>
        <begin position="166"/>
        <end position="187"/>
    </location>
</feature>
<evidence type="ECO:0000256" key="3">
    <source>
        <dbReference type="SAM" id="Phobius"/>
    </source>
</evidence>
<organism evidence="5 6">
    <name type="scientific">Methanobrevibacter thaueri</name>
    <dbReference type="NCBI Taxonomy" id="190975"/>
    <lineage>
        <taxon>Archaea</taxon>
        <taxon>Methanobacteriati</taxon>
        <taxon>Methanobacteriota</taxon>
        <taxon>Methanomada group</taxon>
        <taxon>Methanobacteria</taxon>
        <taxon>Methanobacteriales</taxon>
        <taxon>Methanobacteriaceae</taxon>
        <taxon>Methanobrevibacter</taxon>
    </lineage>
</organism>
<evidence type="ECO:0000259" key="4">
    <source>
        <dbReference type="Pfam" id="PF13240"/>
    </source>
</evidence>
<sequence length="354" mass="40251">MSKICNNCGKEVDDGTKFCPSCRCNTFRQVNALTAPKDDLIHRLFYWNYPQGSILAKSKLSGIAVFLYLSIFWLLTPSYPLAIPLALVFGLITFLLGYIFHKIKGEPPVNKLIYNDYGLLQDLYHLFFYWQTPNGGYVQSKTKIFSFVIFLVAFGIGLFSFNSMIILSAIMFALVFEVPALAIGFGIHKLTRNDNDVKPELPKRKPKKEIKETPKVETSTSKAQIIPEYLDYQLELDDLNKKFQSKEKSARDLIAKRFEPPQLTYTRFITGVDKSAKLFEKHRDSAYTMISLADEYSPRIASEIEAKIDIMKAITDKMDDLSSELIVSGNVTTTEDVDNLVADMDDLIDSVKDY</sequence>
<proteinExistence type="predicted"/>
<feature type="transmembrane region" description="Helical" evidence="3">
    <location>
        <begin position="54"/>
        <end position="75"/>
    </location>
</feature>
<name>A0A8T3V4M8_9EURY</name>
<reference evidence="5" key="1">
    <citation type="submission" date="2019-04" db="EMBL/GenBank/DDBJ databases">
        <title>Evolution of Biomass-Degrading Anaerobic Consortia Revealed by Metagenomics.</title>
        <authorList>
            <person name="Peng X."/>
        </authorList>
    </citation>
    <scope>NUCLEOTIDE SEQUENCE</scope>
    <source>
        <strain evidence="5">SIG18</strain>
    </source>
</reference>
<evidence type="ECO:0000256" key="1">
    <source>
        <dbReference type="SAM" id="Coils"/>
    </source>
</evidence>
<accession>A0A8T3V4M8</accession>
<dbReference type="Proteomes" id="UP000783037">
    <property type="component" value="Unassembled WGS sequence"/>
</dbReference>
<gene>
    <name evidence="5" type="ORF">E7Z79_02280</name>
</gene>
<keyword evidence="3" id="KW-1133">Transmembrane helix</keyword>
<evidence type="ECO:0000256" key="2">
    <source>
        <dbReference type="SAM" id="MobiDB-lite"/>
    </source>
</evidence>
<dbReference type="Pfam" id="PF13240">
    <property type="entry name" value="Zn_Ribbon_1"/>
    <property type="match status" value="1"/>
</dbReference>
<keyword evidence="3" id="KW-0812">Transmembrane</keyword>
<dbReference type="InterPro" id="IPR026870">
    <property type="entry name" value="Zinc_ribbon_dom"/>
</dbReference>
<evidence type="ECO:0000313" key="6">
    <source>
        <dbReference type="Proteomes" id="UP000783037"/>
    </source>
</evidence>
<protein>
    <submittedName>
        <fullName evidence="5">Zinc ribbon domain-containing protein</fullName>
    </submittedName>
</protein>
<comment type="caution">
    <text evidence="5">The sequence shown here is derived from an EMBL/GenBank/DDBJ whole genome shotgun (WGS) entry which is preliminary data.</text>
</comment>
<feature type="compositionally biased region" description="Basic and acidic residues" evidence="2">
    <location>
        <begin position="196"/>
        <end position="215"/>
    </location>
</feature>
<feature type="coiled-coil region" evidence="1">
    <location>
        <begin position="229"/>
        <end position="256"/>
    </location>
</feature>
<feature type="transmembrane region" description="Helical" evidence="3">
    <location>
        <begin position="81"/>
        <end position="100"/>
    </location>
</feature>
<dbReference type="RefSeq" id="WP_303738364.1">
    <property type="nucleotide sequence ID" value="NZ_SUTK01000006.1"/>
</dbReference>
<dbReference type="EMBL" id="SUTK01000006">
    <property type="protein sequence ID" value="MBE6501251.1"/>
    <property type="molecule type" value="Genomic_DNA"/>
</dbReference>
<feature type="region of interest" description="Disordered" evidence="2">
    <location>
        <begin position="196"/>
        <end position="216"/>
    </location>
</feature>
<keyword evidence="1" id="KW-0175">Coiled coil</keyword>